<dbReference type="InterPro" id="IPR051710">
    <property type="entry name" value="Phosphatase_SH3-domain"/>
</dbReference>
<dbReference type="Pfam" id="PF00300">
    <property type="entry name" value="His_Phos_1"/>
    <property type="match status" value="1"/>
</dbReference>
<dbReference type="InterPro" id="IPR013078">
    <property type="entry name" value="His_Pase_superF_clade-1"/>
</dbReference>
<dbReference type="PANTHER" id="PTHR16469:SF27">
    <property type="entry name" value="UBIQUITIN-ASSOCIATED AND SH3 DOMAIN-CONTAINING BA-RELATED"/>
    <property type="match status" value="1"/>
</dbReference>
<evidence type="ECO:0000256" key="1">
    <source>
        <dbReference type="SAM" id="MobiDB-lite"/>
    </source>
</evidence>
<dbReference type="EMBL" id="CAMPGE010021316">
    <property type="protein sequence ID" value="CAI2379469.1"/>
    <property type="molecule type" value="Genomic_DNA"/>
</dbReference>
<reference evidence="2" key="1">
    <citation type="submission" date="2023-07" db="EMBL/GenBank/DDBJ databases">
        <authorList>
            <consortium name="AG Swart"/>
            <person name="Singh M."/>
            <person name="Singh A."/>
            <person name="Seah K."/>
            <person name="Emmerich C."/>
        </authorList>
    </citation>
    <scope>NUCLEOTIDE SEQUENCE</scope>
    <source>
        <strain evidence="2">DP1</strain>
    </source>
</reference>
<name>A0AAD1XV41_EUPCR</name>
<feature type="region of interest" description="Disordered" evidence="1">
    <location>
        <begin position="1"/>
        <end position="23"/>
    </location>
</feature>
<protein>
    <recommendedName>
        <fullName evidence="4">Phosphoglycerate mutase</fullName>
    </recommendedName>
</protein>
<feature type="compositionally biased region" description="Basic and acidic residues" evidence="1">
    <location>
        <begin position="1"/>
        <end position="11"/>
    </location>
</feature>
<dbReference type="AlphaFoldDB" id="A0AAD1XV41"/>
<dbReference type="InterPro" id="IPR029033">
    <property type="entry name" value="His_PPase_superfam"/>
</dbReference>
<dbReference type="SUPFAM" id="SSF53254">
    <property type="entry name" value="Phosphoglycerate mutase-like"/>
    <property type="match status" value="1"/>
</dbReference>
<dbReference type="CDD" id="cd07040">
    <property type="entry name" value="HP"/>
    <property type="match status" value="1"/>
</dbReference>
<comment type="caution">
    <text evidence="2">The sequence shown here is derived from an EMBL/GenBank/DDBJ whole genome shotgun (WGS) entry which is preliminary data.</text>
</comment>
<gene>
    <name evidence="2" type="ORF">ECRASSUSDP1_LOCUS20879</name>
</gene>
<sequence>MRHGERSDWSGKKVKRRGDTTLTSQGHVQAYQTGKYIKKFLKDKEIKNFRVYSSPLVRTIQTSCEVSKALKNSSIKSSMGFVIITIHMILLKLDEVELHSMDISEFREHYIPKSKVEIEDNEDYIEEMNETYPEENHLTGERVVRHSEHFIDELKNSEDIDAIIAISHWDIVEKFSEYYGNDYKPMDYCALSCLEINLENDENELVLDRHIAYS</sequence>
<dbReference type="Proteomes" id="UP001295684">
    <property type="component" value="Unassembled WGS sequence"/>
</dbReference>
<proteinExistence type="predicted"/>
<organism evidence="2 3">
    <name type="scientific">Euplotes crassus</name>
    <dbReference type="NCBI Taxonomy" id="5936"/>
    <lineage>
        <taxon>Eukaryota</taxon>
        <taxon>Sar</taxon>
        <taxon>Alveolata</taxon>
        <taxon>Ciliophora</taxon>
        <taxon>Intramacronucleata</taxon>
        <taxon>Spirotrichea</taxon>
        <taxon>Hypotrichia</taxon>
        <taxon>Euplotida</taxon>
        <taxon>Euplotidae</taxon>
        <taxon>Moneuplotes</taxon>
    </lineage>
</organism>
<accession>A0AAD1XV41</accession>
<evidence type="ECO:0008006" key="4">
    <source>
        <dbReference type="Google" id="ProtNLM"/>
    </source>
</evidence>
<evidence type="ECO:0000313" key="2">
    <source>
        <dbReference type="EMBL" id="CAI2379469.1"/>
    </source>
</evidence>
<dbReference type="Gene3D" id="3.40.50.1240">
    <property type="entry name" value="Phosphoglycerate mutase-like"/>
    <property type="match status" value="1"/>
</dbReference>
<evidence type="ECO:0000313" key="3">
    <source>
        <dbReference type="Proteomes" id="UP001295684"/>
    </source>
</evidence>
<dbReference type="PANTHER" id="PTHR16469">
    <property type="entry name" value="UBIQUITIN-ASSOCIATED AND SH3 DOMAIN-CONTAINING BA-RELATED"/>
    <property type="match status" value="1"/>
</dbReference>
<keyword evidence="3" id="KW-1185">Reference proteome</keyword>